<organism evidence="1 2">
    <name type="scientific">Elysia crispata</name>
    <name type="common">lettuce slug</name>
    <dbReference type="NCBI Taxonomy" id="231223"/>
    <lineage>
        <taxon>Eukaryota</taxon>
        <taxon>Metazoa</taxon>
        <taxon>Spiralia</taxon>
        <taxon>Lophotrochozoa</taxon>
        <taxon>Mollusca</taxon>
        <taxon>Gastropoda</taxon>
        <taxon>Heterobranchia</taxon>
        <taxon>Euthyneura</taxon>
        <taxon>Panpulmonata</taxon>
        <taxon>Sacoglossa</taxon>
        <taxon>Placobranchoidea</taxon>
        <taxon>Plakobranchidae</taxon>
        <taxon>Elysia</taxon>
    </lineage>
</organism>
<keyword evidence="2" id="KW-1185">Reference proteome</keyword>
<gene>
    <name evidence="1" type="ORF">RRG08_029669</name>
</gene>
<name>A0AAE1BDX2_9GAST</name>
<evidence type="ECO:0000313" key="1">
    <source>
        <dbReference type="EMBL" id="KAK3803741.1"/>
    </source>
</evidence>
<comment type="caution">
    <text evidence="1">The sequence shown here is derived from an EMBL/GenBank/DDBJ whole genome shotgun (WGS) entry which is preliminary data.</text>
</comment>
<evidence type="ECO:0000313" key="2">
    <source>
        <dbReference type="Proteomes" id="UP001283361"/>
    </source>
</evidence>
<sequence length="111" mass="12847">MEDCGYHSDSEVSKVRDEVQKCELDSSDSHDVRLTEIKMLQTSAASYLQHQQVIRIFPIVALCQIMSLRRLDKRETVTAYLDQSVSTIEIFRLYEKTCAKDEIDKVSSRDK</sequence>
<proteinExistence type="predicted"/>
<dbReference type="EMBL" id="JAWDGP010000091">
    <property type="protein sequence ID" value="KAK3803741.1"/>
    <property type="molecule type" value="Genomic_DNA"/>
</dbReference>
<accession>A0AAE1BDX2</accession>
<protein>
    <submittedName>
        <fullName evidence="1">Uncharacterized protein</fullName>
    </submittedName>
</protein>
<dbReference type="Proteomes" id="UP001283361">
    <property type="component" value="Unassembled WGS sequence"/>
</dbReference>
<dbReference type="AlphaFoldDB" id="A0AAE1BDX2"/>
<reference evidence="1" key="1">
    <citation type="journal article" date="2023" name="G3 (Bethesda)">
        <title>A reference genome for the long-term kleptoplast-retaining sea slug Elysia crispata morphotype clarki.</title>
        <authorList>
            <person name="Eastman K.E."/>
            <person name="Pendleton A.L."/>
            <person name="Shaikh M.A."/>
            <person name="Suttiyut T."/>
            <person name="Ogas R."/>
            <person name="Tomko P."/>
            <person name="Gavelis G."/>
            <person name="Widhalm J.R."/>
            <person name="Wisecaver J.H."/>
        </authorList>
    </citation>
    <scope>NUCLEOTIDE SEQUENCE</scope>
    <source>
        <strain evidence="1">ECLA1</strain>
    </source>
</reference>